<evidence type="ECO:0000313" key="1">
    <source>
        <dbReference type="EMBL" id="OIQ78264.1"/>
    </source>
</evidence>
<dbReference type="CDD" id="cd00586">
    <property type="entry name" value="4HBT"/>
    <property type="match status" value="1"/>
</dbReference>
<dbReference type="EMBL" id="MLJW01001435">
    <property type="protein sequence ID" value="OIQ78264.1"/>
    <property type="molecule type" value="Genomic_DNA"/>
</dbReference>
<dbReference type="AlphaFoldDB" id="A0A1J5Q4M1"/>
<dbReference type="SUPFAM" id="SSF54637">
    <property type="entry name" value="Thioesterase/thiol ester dehydrase-isomerase"/>
    <property type="match status" value="1"/>
</dbReference>
<gene>
    <name evidence="1" type="ORF">GALL_400350</name>
</gene>
<proteinExistence type="predicted"/>
<dbReference type="GO" id="GO:0047617">
    <property type="term" value="F:fatty acyl-CoA hydrolase activity"/>
    <property type="evidence" value="ECO:0007669"/>
    <property type="project" value="TreeGrafter"/>
</dbReference>
<dbReference type="InterPro" id="IPR029069">
    <property type="entry name" value="HotDog_dom_sf"/>
</dbReference>
<dbReference type="Pfam" id="PF13279">
    <property type="entry name" value="4HBT_2"/>
    <property type="match status" value="1"/>
</dbReference>
<dbReference type="PANTHER" id="PTHR31793:SF24">
    <property type="entry name" value="LONG-CHAIN ACYL-COA THIOESTERASE FADM"/>
    <property type="match status" value="1"/>
</dbReference>
<protein>
    <submittedName>
        <fullName evidence="1">Thioesterase superfamily protein</fullName>
    </submittedName>
</protein>
<dbReference type="Gene3D" id="3.10.129.10">
    <property type="entry name" value="Hotdog Thioesterase"/>
    <property type="match status" value="1"/>
</dbReference>
<comment type="caution">
    <text evidence="1">The sequence shown here is derived from an EMBL/GenBank/DDBJ whole genome shotgun (WGS) entry which is preliminary data.</text>
</comment>
<organism evidence="1">
    <name type="scientific">mine drainage metagenome</name>
    <dbReference type="NCBI Taxonomy" id="410659"/>
    <lineage>
        <taxon>unclassified sequences</taxon>
        <taxon>metagenomes</taxon>
        <taxon>ecological metagenomes</taxon>
    </lineage>
</organism>
<name>A0A1J5Q4M1_9ZZZZ</name>
<sequence length="146" mass="16345">MRFDIPDDKTLVRTMTIPIRWGDMDVMGHVNNTLYFRFMEIIRLEWLRATGVPANPKGLGPVIVNAFCNFHVELNYPGDVLARLYTAGAGRTSFDTYTLLGRTDDPDTIYASGGSRVVWVDFPQRKSVPLPDMLRALISPAPKTAA</sequence>
<accession>A0A1J5Q4M1</accession>
<reference evidence="1" key="1">
    <citation type="submission" date="2016-10" db="EMBL/GenBank/DDBJ databases">
        <title>Sequence of Gallionella enrichment culture.</title>
        <authorList>
            <person name="Poehlein A."/>
            <person name="Muehling M."/>
            <person name="Daniel R."/>
        </authorList>
    </citation>
    <scope>NUCLEOTIDE SEQUENCE</scope>
</reference>
<dbReference type="InterPro" id="IPR050563">
    <property type="entry name" value="4-hydroxybenzoyl-CoA_TE"/>
</dbReference>
<dbReference type="PANTHER" id="PTHR31793">
    <property type="entry name" value="4-HYDROXYBENZOYL-COA THIOESTERASE FAMILY MEMBER"/>
    <property type="match status" value="1"/>
</dbReference>